<evidence type="ECO:0000313" key="9">
    <source>
        <dbReference type="EMBL" id="SIO20108.1"/>
    </source>
</evidence>
<sequence>MRGALRRSKHLDHANPASGPGRLAAAGQWMQRHGALIRGIQWVVVAVYAFLILVPAFSPLPDETAHLWNNLTLAAQFVFWGIWWPFVLLSMVMLGRVWCGVLCPEGTLAEFASKFGRGWAIPRWMRWGGWPFVAFGLTTIYGQMVSVYQYPKAVLLVLGGSTFAAMIIGLLYGREKRVWCKYLCPVNGVFGLLARLAPFHYKVDEDAWRRSYKEGEHGHRVIPINCAPLVPLRNMKGAASCHMCGRCSGHRDAIALTWRAPSSEIVELGDRQASAWDTALILYGLLGIAIGAFHWTVSTWFVDLKMVLATWLVDRDITWPLDTNPPWFLFTHYPEQNDVFSWLDGSLVIGYIVATGLVYGTILLVLLMGASRTLGKFATTERLHHLAQGLIPLAGAGVFLGLSATTLSLLRAEHVSLWWATDLRIAILAVANLWSAWLAWLVTRRYSERLFQRGFAMVWFITALAVVDSAWWLMFWGWTR</sequence>
<evidence type="ECO:0000256" key="5">
    <source>
        <dbReference type="ARBA" id="ARBA00023004"/>
    </source>
</evidence>
<feature type="domain" description="4Fe-4S ferredoxin-type" evidence="8">
    <location>
        <begin position="78"/>
        <end position="119"/>
    </location>
</feature>
<evidence type="ECO:0000256" key="1">
    <source>
        <dbReference type="ARBA" id="ARBA00022448"/>
    </source>
</evidence>
<dbReference type="Proteomes" id="UP000184693">
    <property type="component" value="Unassembled WGS sequence"/>
</dbReference>
<feature type="domain" description="4Fe-4S ferredoxin-type" evidence="8">
    <location>
        <begin position="170"/>
        <end position="198"/>
    </location>
</feature>
<keyword evidence="7" id="KW-0472">Membrane</keyword>
<evidence type="ECO:0000313" key="10">
    <source>
        <dbReference type="Proteomes" id="UP000184693"/>
    </source>
</evidence>
<evidence type="ECO:0000256" key="3">
    <source>
        <dbReference type="ARBA" id="ARBA00022723"/>
    </source>
</evidence>
<keyword evidence="4" id="KW-0249">Electron transport</keyword>
<accession>A0A1N6HJU0</accession>
<feature type="transmembrane region" description="Helical" evidence="7">
    <location>
        <begin position="153"/>
        <end position="173"/>
    </location>
</feature>
<keyword evidence="7" id="KW-1133">Transmembrane helix</keyword>
<keyword evidence="3" id="KW-0479">Metal-binding</keyword>
<feature type="transmembrane region" description="Helical" evidence="7">
    <location>
        <begin position="77"/>
        <end position="103"/>
    </location>
</feature>
<dbReference type="PANTHER" id="PTHR30176:SF3">
    <property type="entry name" value="FERREDOXIN-TYPE PROTEIN NAPH"/>
    <property type="match status" value="1"/>
</dbReference>
<dbReference type="EMBL" id="FSRM01000001">
    <property type="protein sequence ID" value="SIO20108.1"/>
    <property type="molecule type" value="Genomic_DNA"/>
</dbReference>
<feature type="transmembrane region" description="Helical" evidence="7">
    <location>
        <begin position="348"/>
        <end position="369"/>
    </location>
</feature>
<dbReference type="InterPro" id="IPR051684">
    <property type="entry name" value="Electron_Trans/Redox"/>
</dbReference>
<reference evidence="9 10" key="1">
    <citation type="submission" date="2016-11" db="EMBL/GenBank/DDBJ databases">
        <authorList>
            <person name="Jaros S."/>
            <person name="Januszkiewicz K."/>
            <person name="Wedrychowicz H."/>
        </authorList>
    </citation>
    <scope>NUCLEOTIDE SEQUENCE [LARGE SCALE GENOMIC DNA]</scope>
    <source>
        <strain evidence="9 10">GAS86</strain>
    </source>
</reference>
<evidence type="ECO:0000256" key="4">
    <source>
        <dbReference type="ARBA" id="ARBA00022982"/>
    </source>
</evidence>
<protein>
    <submittedName>
        <fullName evidence="9">4Fe-4S binding domain-containing protein</fullName>
    </submittedName>
</protein>
<feature type="transmembrane region" description="Helical" evidence="7">
    <location>
        <begin position="124"/>
        <end position="141"/>
    </location>
</feature>
<feature type="transmembrane region" description="Helical" evidence="7">
    <location>
        <begin position="280"/>
        <end position="302"/>
    </location>
</feature>
<feature type="transmembrane region" description="Helical" evidence="7">
    <location>
        <begin position="39"/>
        <end position="57"/>
    </location>
</feature>
<keyword evidence="1" id="KW-0813">Transport</keyword>
<keyword evidence="2" id="KW-0004">4Fe-4S</keyword>
<feature type="transmembrane region" description="Helical" evidence="7">
    <location>
        <begin position="455"/>
        <end position="478"/>
    </location>
</feature>
<name>A0A1N6HJU0_9BURK</name>
<dbReference type="OrthoDB" id="9806398at2"/>
<evidence type="ECO:0000256" key="2">
    <source>
        <dbReference type="ARBA" id="ARBA00022485"/>
    </source>
</evidence>
<dbReference type="GO" id="GO:0051539">
    <property type="term" value="F:4 iron, 4 sulfur cluster binding"/>
    <property type="evidence" value="ECO:0007669"/>
    <property type="project" value="UniProtKB-KW"/>
</dbReference>
<evidence type="ECO:0000256" key="6">
    <source>
        <dbReference type="ARBA" id="ARBA00023014"/>
    </source>
</evidence>
<dbReference type="GO" id="GO:0005886">
    <property type="term" value="C:plasma membrane"/>
    <property type="evidence" value="ECO:0007669"/>
    <property type="project" value="TreeGrafter"/>
</dbReference>
<feature type="transmembrane region" description="Helical" evidence="7">
    <location>
        <begin position="423"/>
        <end position="443"/>
    </location>
</feature>
<organism evidence="9 10">
    <name type="scientific">Paraburkholderia phenazinium</name>
    <dbReference type="NCBI Taxonomy" id="60549"/>
    <lineage>
        <taxon>Bacteria</taxon>
        <taxon>Pseudomonadati</taxon>
        <taxon>Pseudomonadota</taxon>
        <taxon>Betaproteobacteria</taxon>
        <taxon>Burkholderiales</taxon>
        <taxon>Burkholderiaceae</taxon>
        <taxon>Paraburkholderia</taxon>
    </lineage>
</organism>
<feature type="transmembrane region" description="Helical" evidence="7">
    <location>
        <begin position="390"/>
        <end position="411"/>
    </location>
</feature>
<evidence type="ECO:0000259" key="8">
    <source>
        <dbReference type="Pfam" id="PF12801"/>
    </source>
</evidence>
<evidence type="ECO:0000256" key="7">
    <source>
        <dbReference type="SAM" id="Phobius"/>
    </source>
</evidence>
<dbReference type="AlphaFoldDB" id="A0A1N6HJU0"/>
<keyword evidence="7" id="KW-0812">Transmembrane</keyword>
<dbReference type="PANTHER" id="PTHR30176">
    <property type="entry name" value="FERREDOXIN-TYPE PROTEIN NAPH"/>
    <property type="match status" value="1"/>
</dbReference>
<keyword evidence="6" id="KW-0411">Iron-sulfur</keyword>
<dbReference type="GO" id="GO:0046872">
    <property type="term" value="F:metal ion binding"/>
    <property type="evidence" value="ECO:0007669"/>
    <property type="project" value="UniProtKB-KW"/>
</dbReference>
<gene>
    <name evidence="9" type="ORF">SAMN05444168_3364</name>
</gene>
<keyword evidence="5" id="KW-0408">Iron</keyword>
<dbReference type="InterPro" id="IPR017896">
    <property type="entry name" value="4Fe4S_Fe-S-bd"/>
</dbReference>
<dbReference type="Pfam" id="PF12801">
    <property type="entry name" value="Fer4_5"/>
    <property type="match status" value="2"/>
</dbReference>
<proteinExistence type="predicted"/>